<dbReference type="AlphaFoldDB" id="K1TMS3"/>
<dbReference type="PANTHER" id="PTHR43190">
    <property type="entry name" value="N-ACETYL-D-GLUCOSAMINE KINASE"/>
    <property type="match status" value="1"/>
</dbReference>
<comment type="caution">
    <text evidence="1">The sequence shown here is derived from an EMBL/GenBank/DDBJ whole genome shotgun (WGS) entry which is preliminary data.</text>
</comment>
<sequence length="182" mass="19536">MKILIADSGSTKTDWALVDEQGNVMVTCKTQGISPIHQSDAEILDVLCKELVLSEQPQQVFFYGSGVTEAMKSRMKSLLQQSFPEAKVEAEGDMLGAARALFGKKPSIACILGTGANSCLYDGEKIVMNTPPLGYILGDEGSGAVIGKLFLNGIFKGTLPVSLKNKYLAWSGLDYPTIINKV</sequence>
<accession>K1TMS3</accession>
<dbReference type="InterPro" id="IPR043129">
    <property type="entry name" value="ATPase_NBD"/>
</dbReference>
<dbReference type="PANTHER" id="PTHR43190:SF3">
    <property type="entry name" value="N-ACETYL-D-GLUCOSAMINE KINASE"/>
    <property type="match status" value="1"/>
</dbReference>
<dbReference type="SUPFAM" id="SSF53067">
    <property type="entry name" value="Actin-like ATPase domain"/>
    <property type="match status" value="2"/>
</dbReference>
<dbReference type="EMBL" id="AJWY01004961">
    <property type="protein sequence ID" value="EKC70933.1"/>
    <property type="molecule type" value="Genomic_DNA"/>
</dbReference>
<evidence type="ECO:0000313" key="1">
    <source>
        <dbReference type="EMBL" id="EKC70933.1"/>
    </source>
</evidence>
<reference evidence="1" key="1">
    <citation type="journal article" date="2013" name="Environ. Microbiol.">
        <title>Microbiota from the distal guts of lean and obese adolescents exhibit partial functional redundancy besides clear differences in community structure.</title>
        <authorList>
            <person name="Ferrer M."/>
            <person name="Ruiz A."/>
            <person name="Lanza F."/>
            <person name="Haange S.B."/>
            <person name="Oberbach A."/>
            <person name="Till H."/>
            <person name="Bargiela R."/>
            <person name="Campoy C."/>
            <person name="Segura M.T."/>
            <person name="Richter M."/>
            <person name="von Bergen M."/>
            <person name="Seifert J."/>
            <person name="Suarez A."/>
        </authorList>
    </citation>
    <scope>NUCLEOTIDE SEQUENCE</scope>
</reference>
<evidence type="ECO:0008006" key="2">
    <source>
        <dbReference type="Google" id="ProtNLM"/>
    </source>
</evidence>
<feature type="non-terminal residue" evidence="1">
    <location>
        <position position="182"/>
    </location>
</feature>
<protein>
    <recommendedName>
        <fullName evidence="2">ATPase</fullName>
    </recommendedName>
</protein>
<proteinExistence type="predicted"/>
<organism evidence="1">
    <name type="scientific">human gut metagenome</name>
    <dbReference type="NCBI Taxonomy" id="408170"/>
    <lineage>
        <taxon>unclassified sequences</taxon>
        <taxon>metagenomes</taxon>
        <taxon>organismal metagenomes</taxon>
    </lineage>
</organism>
<dbReference type="Gene3D" id="3.30.420.40">
    <property type="match status" value="2"/>
</dbReference>
<gene>
    <name evidence="1" type="ORF">LEA_07526</name>
</gene>
<name>K1TMS3_9ZZZZ</name>
<dbReference type="InterPro" id="IPR052519">
    <property type="entry name" value="Euk-type_GlcNAc_Kinase"/>
</dbReference>